<dbReference type="Pfam" id="PF01632">
    <property type="entry name" value="Ribosomal_L35p"/>
    <property type="match status" value="1"/>
</dbReference>
<dbReference type="HAMAP" id="MF_00514">
    <property type="entry name" value="Ribosomal_bL35"/>
    <property type="match status" value="1"/>
</dbReference>
<feature type="region of interest" description="Disordered" evidence="6">
    <location>
        <begin position="31"/>
        <end position="51"/>
    </location>
</feature>
<keyword evidence="2 4" id="KW-0689">Ribosomal protein</keyword>
<evidence type="ECO:0000313" key="8">
    <source>
        <dbReference type="Proteomes" id="UP000231246"/>
    </source>
</evidence>
<dbReference type="SUPFAM" id="SSF143034">
    <property type="entry name" value="L35p-like"/>
    <property type="match status" value="1"/>
</dbReference>
<dbReference type="AlphaFoldDB" id="A0A2H0BV96"/>
<evidence type="ECO:0000256" key="3">
    <source>
        <dbReference type="ARBA" id="ARBA00023274"/>
    </source>
</evidence>
<dbReference type="Proteomes" id="UP000231246">
    <property type="component" value="Unassembled WGS sequence"/>
</dbReference>
<dbReference type="InterPro" id="IPR021137">
    <property type="entry name" value="Ribosomal_bL35-like"/>
</dbReference>
<dbReference type="InterPro" id="IPR018265">
    <property type="entry name" value="Ribosomal_bL35_CS"/>
</dbReference>
<dbReference type="PRINTS" id="PR00064">
    <property type="entry name" value="RIBOSOMALL35"/>
</dbReference>
<proteinExistence type="inferred from homology"/>
<dbReference type="PROSITE" id="PS00936">
    <property type="entry name" value="RIBOSOMAL_L35"/>
    <property type="match status" value="1"/>
</dbReference>
<dbReference type="Gene3D" id="4.10.410.60">
    <property type="match status" value="1"/>
</dbReference>
<dbReference type="GO" id="GO:1990904">
    <property type="term" value="C:ribonucleoprotein complex"/>
    <property type="evidence" value="ECO:0007669"/>
    <property type="project" value="UniProtKB-KW"/>
</dbReference>
<organism evidence="7 8">
    <name type="scientific">Candidatus Roizmanbacteria bacterium CG22_combo_CG10-13_8_21_14_all_38_20</name>
    <dbReference type="NCBI Taxonomy" id="1974862"/>
    <lineage>
        <taxon>Bacteria</taxon>
        <taxon>Candidatus Roizmaniibacteriota</taxon>
    </lineage>
</organism>
<dbReference type="InterPro" id="IPR037229">
    <property type="entry name" value="Ribosomal_bL35_sf"/>
</dbReference>
<dbReference type="GO" id="GO:0005840">
    <property type="term" value="C:ribosome"/>
    <property type="evidence" value="ECO:0007669"/>
    <property type="project" value="UniProtKB-KW"/>
</dbReference>
<evidence type="ECO:0000256" key="2">
    <source>
        <dbReference type="ARBA" id="ARBA00022980"/>
    </source>
</evidence>
<evidence type="ECO:0000313" key="7">
    <source>
        <dbReference type="EMBL" id="PIP61606.1"/>
    </source>
</evidence>
<accession>A0A2H0BV96</accession>
<dbReference type="GO" id="GO:0003735">
    <property type="term" value="F:structural constituent of ribosome"/>
    <property type="evidence" value="ECO:0007669"/>
    <property type="project" value="InterPro"/>
</dbReference>
<reference evidence="7 8" key="1">
    <citation type="submission" date="2017-09" db="EMBL/GenBank/DDBJ databases">
        <title>Depth-based differentiation of microbial function through sediment-hosted aquifers and enrichment of novel symbionts in the deep terrestrial subsurface.</title>
        <authorList>
            <person name="Probst A.J."/>
            <person name="Ladd B."/>
            <person name="Jarett J.K."/>
            <person name="Geller-Mcgrath D.E."/>
            <person name="Sieber C.M."/>
            <person name="Emerson J.B."/>
            <person name="Anantharaman K."/>
            <person name="Thomas B.C."/>
            <person name="Malmstrom R."/>
            <person name="Stieglmeier M."/>
            <person name="Klingl A."/>
            <person name="Woyke T."/>
            <person name="Ryan C.M."/>
            <person name="Banfield J.F."/>
        </authorList>
    </citation>
    <scope>NUCLEOTIDE SEQUENCE [LARGE SCALE GENOMIC DNA]</scope>
    <source>
        <strain evidence="7">CG22_combo_CG10-13_8_21_14_all_38_20</strain>
    </source>
</reference>
<gene>
    <name evidence="4" type="primary">rpmI</name>
    <name evidence="7" type="ORF">COW99_03070</name>
</gene>
<evidence type="ECO:0000256" key="6">
    <source>
        <dbReference type="SAM" id="MobiDB-lite"/>
    </source>
</evidence>
<evidence type="ECO:0000256" key="5">
    <source>
        <dbReference type="RuleBase" id="RU000568"/>
    </source>
</evidence>
<keyword evidence="3 4" id="KW-0687">Ribonucleoprotein</keyword>
<evidence type="ECO:0000256" key="4">
    <source>
        <dbReference type="HAMAP-Rule" id="MF_00514"/>
    </source>
</evidence>
<dbReference type="EMBL" id="PCTA01000022">
    <property type="protein sequence ID" value="PIP61606.1"/>
    <property type="molecule type" value="Genomic_DNA"/>
</dbReference>
<dbReference type="InterPro" id="IPR001706">
    <property type="entry name" value="Ribosomal_bL35"/>
</dbReference>
<protein>
    <recommendedName>
        <fullName evidence="4">Large ribosomal subunit protein bL35</fullName>
    </recommendedName>
</protein>
<evidence type="ECO:0000256" key="1">
    <source>
        <dbReference type="ARBA" id="ARBA00006598"/>
    </source>
</evidence>
<comment type="caution">
    <text evidence="7">The sequence shown here is derived from an EMBL/GenBank/DDBJ whole genome shotgun (WGS) entry which is preliminary data.</text>
</comment>
<dbReference type="GO" id="GO:0006412">
    <property type="term" value="P:translation"/>
    <property type="evidence" value="ECO:0007669"/>
    <property type="project" value="UniProtKB-UniRule"/>
</dbReference>
<sequence length="68" mass="7855">MKKQKTKQKTKKAAVKRFKLTKTGKLLRRRQNAGHLKTGKSKSQKRRAKTSTTLMGRFKSKIIRLITA</sequence>
<comment type="similarity">
    <text evidence="1 4 5">Belongs to the bacterial ribosomal protein bL35 family.</text>
</comment>
<feature type="compositionally biased region" description="Basic residues" evidence="6">
    <location>
        <begin position="31"/>
        <end position="49"/>
    </location>
</feature>
<name>A0A2H0BV96_9BACT</name>